<evidence type="ECO:0000313" key="1">
    <source>
        <dbReference type="EMBL" id="WNL50055.1"/>
    </source>
</evidence>
<evidence type="ECO:0008006" key="2">
    <source>
        <dbReference type="Google" id="ProtNLM"/>
    </source>
</evidence>
<accession>A0AA96J3H0</accession>
<proteinExistence type="predicted"/>
<protein>
    <recommendedName>
        <fullName evidence="2">Transcription factor zinc-finger domain-containing protein</fullName>
    </recommendedName>
</protein>
<reference evidence="1" key="1">
    <citation type="submission" date="2023-07" db="EMBL/GenBank/DDBJ databases">
        <authorList>
            <person name="Xia Y."/>
        </authorList>
    </citation>
    <scope>NUCLEOTIDE SEQUENCE</scope>
    <source>
        <strain evidence="1">E</strain>
    </source>
</reference>
<dbReference type="EMBL" id="OR343189">
    <property type="protein sequence ID" value="WNL50055.1"/>
    <property type="molecule type" value="Genomic_DNA"/>
</dbReference>
<name>A0AA96J3H0_9VIRU</name>
<organism evidence="1">
    <name type="scientific">Marseillevirus sp</name>
    <dbReference type="NCBI Taxonomy" id="2809551"/>
    <lineage>
        <taxon>Viruses</taxon>
        <taxon>Varidnaviria</taxon>
        <taxon>Bamfordvirae</taxon>
        <taxon>Nucleocytoviricota</taxon>
        <taxon>Megaviricetes</taxon>
        <taxon>Pimascovirales</taxon>
        <taxon>Pimascovirales incertae sedis</taxon>
        <taxon>Marseilleviridae</taxon>
        <taxon>Marseillevirus</taxon>
    </lineage>
</organism>
<sequence>MTYSNVQRGGYTFTVARSAKERCRNLCSRIFLENKNIGRMEFEEKALCPVCEGDYRHFYKLVNDRVILYCEECSSVWLTPEKIGWEDGATCDDIKKNFIGGRWVLQGELDQNNAWRVLKNPLLFREM</sequence>
<gene>
    <name evidence="1" type="ORF">MarDSR_016</name>
</gene>